<evidence type="ECO:0000313" key="3">
    <source>
        <dbReference type="EMBL" id="WAJ69546.1"/>
    </source>
</evidence>
<evidence type="ECO:0000313" key="4">
    <source>
        <dbReference type="Proteomes" id="UP001163726"/>
    </source>
</evidence>
<sequence length="299" mass="33803">MDNFQRYLKPDSGFLNPIKTQILAGLSEALVPDISHLSEQLHASLDIKRVLQTFTTEAASFVHLSGIRFQCESICVETEGFIEGIYEHITELSTENKTVGYITYSAYREIGPNQAKILHHMQTKLAQPVFNAVQFNLLQQQALKDYLTGLGNRASFDEQIEIAIQRCHRSHAGISLLLLDLDNFKFANDTFGHAEGDKVLQAFADIITHSVRRTDIAFRFGGDEFAVILDTDNPDIAIQVKQRVQNMVARSLIMSNTSVSCSIGFAHWQQTDTSKQLFMRADQALYQNKSNYKKQLRRA</sequence>
<dbReference type="PROSITE" id="PS50887">
    <property type="entry name" value="GGDEF"/>
    <property type="match status" value="1"/>
</dbReference>
<dbReference type="Proteomes" id="UP001163726">
    <property type="component" value="Chromosome"/>
</dbReference>
<evidence type="ECO:0000256" key="1">
    <source>
        <dbReference type="ARBA" id="ARBA00012528"/>
    </source>
</evidence>
<evidence type="ECO:0000259" key="2">
    <source>
        <dbReference type="PROSITE" id="PS50887"/>
    </source>
</evidence>
<dbReference type="NCBIfam" id="TIGR00254">
    <property type="entry name" value="GGDEF"/>
    <property type="match status" value="1"/>
</dbReference>
<dbReference type="Gene3D" id="3.30.70.270">
    <property type="match status" value="1"/>
</dbReference>
<dbReference type="CDD" id="cd01949">
    <property type="entry name" value="GGDEF"/>
    <property type="match status" value="1"/>
</dbReference>
<feature type="domain" description="GGDEF" evidence="2">
    <location>
        <begin position="172"/>
        <end position="299"/>
    </location>
</feature>
<dbReference type="SMART" id="SM00267">
    <property type="entry name" value="GGDEF"/>
    <property type="match status" value="1"/>
</dbReference>
<name>A0ABY7AK76_9ALTE</name>
<dbReference type="EC" id="2.7.7.65" evidence="1"/>
<protein>
    <recommendedName>
        <fullName evidence="1">diguanylate cyclase</fullName>
        <ecNumber evidence="1">2.7.7.65</ecNumber>
    </recommendedName>
</protein>
<dbReference type="InterPro" id="IPR050469">
    <property type="entry name" value="Diguanylate_Cyclase"/>
</dbReference>
<accession>A0ABY7AK76</accession>
<dbReference type="PANTHER" id="PTHR45138:SF6">
    <property type="entry name" value="DIGUANYLATE CYCLASE DGCN"/>
    <property type="match status" value="1"/>
</dbReference>
<dbReference type="InterPro" id="IPR043128">
    <property type="entry name" value="Rev_trsase/Diguanyl_cyclase"/>
</dbReference>
<keyword evidence="4" id="KW-1185">Reference proteome</keyword>
<dbReference type="Pfam" id="PF00990">
    <property type="entry name" value="GGDEF"/>
    <property type="match status" value="1"/>
</dbReference>
<dbReference type="PANTHER" id="PTHR45138">
    <property type="entry name" value="REGULATORY COMPONENTS OF SENSORY TRANSDUCTION SYSTEM"/>
    <property type="match status" value="1"/>
</dbReference>
<dbReference type="RefSeq" id="WP_268073816.1">
    <property type="nucleotide sequence ID" value="NZ_CP109965.1"/>
</dbReference>
<dbReference type="EMBL" id="CP109965">
    <property type="protein sequence ID" value="WAJ69546.1"/>
    <property type="molecule type" value="Genomic_DNA"/>
</dbReference>
<organism evidence="3 4">
    <name type="scientific">Catenovulum adriaticum</name>
    <dbReference type="NCBI Taxonomy" id="2984846"/>
    <lineage>
        <taxon>Bacteria</taxon>
        <taxon>Pseudomonadati</taxon>
        <taxon>Pseudomonadota</taxon>
        <taxon>Gammaproteobacteria</taxon>
        <taxon>Alteromonadales</taxon>
        <taxon>Alteromonadaceae</taxon>
        <taxon>Catenovulum</taxon>
    </lineage>
</organism>
<dbReference type="InterPro" id="IPR029787">
    <property type="entry name" value="Nucleotide_cyclase"/>
</dbReference>
<reference evidence="3" key="1">
    <citation type="submission" date="2022-10" db="EMBL/GenBank/DDBJ databases">
        <title>Catenovulum adriacola sp. nov. isolated in the Harbour of Susak.</title>
        <authorList>
            <person name="Schoch T."/>
            <person name="Reich S.J."/>
            <person name="Stoeferle S."/>
            <person name="Flaiz M."/>
            <person name="Kazda M."/>
            <person name="Riedel C.U."/>
            <person name="Duerre P."/>
        </authorList>
    </citation>
    <scope>NUCLEOTIDE SEQUENCE</scope>
    <source>
        <strain evidence="3">TS8</strain>
    </source>
</reference>
<gene>
    <name evidence="3" type="ORF">OLW01_10235</name>
</gene>
<proteinExistence type="predicted"/>
<dbReference type="InterPro" id="IPR000160">
    <property type="entry name" value="GGDEF_dom"/>
</dbReference>
<dbReference type="SUPFAM" id="SSF55073">
    <property type="entry name" value="Nucleotide cyclase"/>
    <property type="match status" value="1"/>
</dbReference>